<keyword evidence="3" id="KW-1185">Reference proteome</keyword>
<proteinExistence type="predicted"/>
<dbReference type="EMBL" id="KL197711">
    <property type="protein sequence ID" value="KDQ62784.1"/>
    <property type="molecule type" value="Genomic_DNA"/>
</dbReference>
<evidence type="ECO:0000313" key="2">
    <source>
        <dbReference type="EMBL" id="KDQ62784.1"/>
    </source>
</evidence>
<accession>A0A067Q716</accession>
<protein>
    <submittedName>
        <fullName evidence="2">Uncharacterized protein</fullName>
    </submittedName>
</protein>
<organism evidence="2 3">
    <name type="scientific">Jaapia argillacea MUCL 33604</name>
    <dbReference type="NCBI Taxonomy" id="933084"/>
    <lineage>
        <taxon>Eukaryota</taxon>
        <taxon>Fungi</taxon>
        <taxon>Dikarya</taxon>
        <taxon>Basidiomycota</taxon>
        <taxon>Agaricomycotina</taxon>
        <taxon>Agaricomycetes</taxon>
        <taxon>Agaricomycetidae</taxon>
        <taxon>Jaapiales</taxon>
        <taxon>Jaapiaceae</taxon>
        <taxon>Jaapia</taxon>
    </lineage>
</organism>
<sequence length="168" mass="19095">MPSAWHLPKSHPTLEWIDLWTDEFGQFTYREETIIKYRRDSPECKDLLSFKGVRLLDRSLFELRELPTSFPPSQQIADDDIIKHRLPRFSIVQTSQTILRDEWLDSFGDDEAVDSDDGSWVQSSSDEESQLDSGSDEGSGGWHGGGGGGGGDDMITHDLALQLYECRW</sequence>
<evidence type="ECO:0000256" key="1">
    <source>
        <dbReference type="SAM" id="MobiDB-lite"/>
    </source>
</evidence>
<reference evidence="3" key="1">
    <citation type="journal article" date="2014" name="Proc. Natl. Acad. Sci. U.S.A.">
        <title>Extensive sampling of basidiomycete genomes demonstrates inadequacy of the white-rot/brown-rot paradigm for wood decay fungi.</title>
        <authorList>
            <person name="Riley R."/>
            <person name="Salamov A.A."/>
            <person name="Brown D.W."/>
            <person name="Nagy L.G."/>
            <person name="Floudas D."/>
            <person name="Held B.W."/>
            <person name="Levasseur A."/>
            <person name="Lombard V."/>
            <person name="Morin E."/>
            <person name="Otillar R."/>
            <person name="Lindquist E.A."/>
            <person name="Sun H."/>
            <person name="LaButti K.M."/>
            <person name="Schmutz J."/>
            <person name="Jabbour D."/>
            <person name="Luo H."/>
            <person name="Baker S.E."/>
            <person name="Pisabarro A.G."/>
            <person name="Walton J.D."/>
            <person name="Blanchette R.A."/>
            <person name="Henrissat B."/>
            <person name="Martin F."/>
            <person name="Cullen D."/>
            <person name="Hibbett D.S."/>
            <person name="Grigoriev I.V."/>
        </authorList>
    </citation>
    <scope>NUCLEOTIDE SEQUENCE [LARGE SCALE GENOMIC DNA]</scope>
    <source>
        <strain evidence="3">MUCL 33604</strain>
    </source>
</reference>
<dbReference type="Proteomes" id="UP000027265">
    <property type="component" value="Unassembled WGS sequence"/>
</dbReference>
<dbReference type="AlphaFoldDB" id="A0A067Q716"/>
<feature type="region of interest" description="Disordered" evidence="1">
    <location>
        <begin position="113"/>
        <end position="153"/>
    </location>
</feature>
<feature type="compositionally biased region" description="Gly residues" evidence="1">
    <location>
        <begin position="137"/>
        <end position="152"/>
    </location>
</feature>
<dbReference type="HOGENOM" id="CLU_1586725_0_0_1"/>
<gene>
    <name evidence="2" type="ORF">JAAARDRAFT_30692</name>
</gene>
<evidence type="ECO:0000313" key="3">
    <source>
        <dbReference type="Proteomes" id="UP000027265"/>
    </source>
</evidence>
<dbReference type="InParanoid" id="A0A067Q716"/>
<name>A0A067Q716_9AGAM</name>